<proteinExistence type="predicted"/>
<dbReference type="OrthoDB" id="7192174at2"/>
<dbReference type="AlphaFoldDB" id="A0A1H9BUW3"/>
<dbReference type="InterPro" id="IPR029063">
    <property type="entry name" value="SAM-dependent_MTases_sf"/>
</dbReference>
<dbReference type="EMBL" id="FOFS01000002">
    <property type="protein sequence ID" value="SEP92735.1"/>
    <property type="molecule type" value="Genomic_DNA"/>
</dbReference>
<evidence type="ECO:0000313" key="2">
    <source>
        <dbReference type="Proteomes" id="UP000199233"/>
    </source>
</evidence>
<dbReference type="Proteomes" id="UP000199233">
    <property type="component" value="Unassembled WGS sequence"/>
</dbReference>
<keyword evidence="2" id="KW-1185">Reference proteome</keyword>
<gene>
    <name evidence="1" type="ORF">SAMN04488038_102237</name>
</gene>
<dbReference type="STRING" id="489703.SAMN04488038_102237"/>
<protein>
    <submittedName>
        <fullName evidence="1">Uncharacterized protein</fullName>
    </submittedName>
</protein>
<dbReference type="RefSeq" id="WP_093282265.1">
    <property type="nucleotide sequence ID" value="NZ_FOFS01000002.1"/>
</dbReference>
<dbReference type="Gene3D" id="3.40.50.150">
    <property type="entry name" value="Vaccinia Virus protein VP39"/>
    <property type="match status" value="1"/>
</dbReference>
<name>A0A1H9BUW3_9GAMM</name>
<reference evidence="1 2" key="1">
    <citation type="submission" date="2016-10" db="EMBL/GenBank/DDBJ databases">
        <authorList>
            <person name="de Groot N.N."/>
        </authorList>
    </citation>
    <scope>NUCLEOTIDE SEQUENCE [LARGE SCALE GENOMIC DNA]</scope>
    <source>
        <strain evidence="1 2">DSM 25927</strain>
    </source>
</reference>
<evidence type="ECO:0000313" key="1">
    <source>
        <dbReference type="EMBL" id="SEP92735.1"/>
    </source>
</evidence>
<accession>A0A1H9BUW3</accession>
<sequence length="268" mass="28942">MASVATASNTQPSAAETYFKKGFNSVPGWAVNNSLRLVRCLDAVQRADDERGGVGKLGIQHGKLFISLAHLSRPGEPKVAINVFGSSEKSAPGSAAIEKQGFLDNFRNHYGATDDLHLIEESVADVQPAKLIKKVGGKLRLFSVDCGSSSAQVTAGLELAEKVLSERGFVILSEVFNDWWPGVSSGVIAYLQNGTSKLVPCAIAGTMMAFCFESYLQRAQQELKSILSSSGRRQKCGVVNVYFKDADWLEKPVTCIRFHDNKPAVKAS</sequence>
<organism evidence="1 2">
    <name type="scientific">Solimonas aquatica</name>
    <dbReference type="NCBI Taxonomy" id="489703"/>
    <lineage>
        <taxon>Bacteria</taxon>
        <taxon>Pseudomonadati</taxon>
        <taxon>Pseudomonadota</taxon>
        <taxon>Gammaproteobacteria</taxon>
        <taxon>Nevskiales</taxon>
        <taxon>Nevskiaceae</taxon>
        <taxon>Solimonas</taxon>
    </lineage>
</organism>